<gene>
    <name evidence="1" type="ORF">EXIGLDRAFT_691110</name>
</gene>
<evidence type="ECO:0008006" key="3">
    <source>
        <dbReference type="Google" id="ProtNLM"/>
    </source>
</evidence>
<dbReference type="Proteomes" id="UP000077266">
    <property type="component" value="Unassembled WGS sequence"/>
</dbReference>
<dbReference type="OrthoDB" id="3305906at2759"/>
<protein>
    <recommendedName>
        <fullName evidence="3">F-box domain-containing protein</fullName>
    </recommendedName>
</protein>
<dbReference type="InParanoid" id="A0A165IVA2"/>
<evidence type="ECO:0000313" key="2">
    <source>
        <dbReference type="Proteomes" id="UP000077266"/>
    </source>
</evidence>
<accession>A0A165IVA2</accession>
<name>A0A165IVA2_EXIGL</name>
<evidence type="ECO:0000313" key="1">
    <source>
        <dbReference type="EMBL" id="KZV93923.1"/>
    </source>
</evidence>
<sequence length="345" mass="38689">MGATLPPELWLRVIDCLRKPIVYQVNEKHGGGPLRAAPGSAHSVGPLARPADKDCVALASTCRYLRQLLLDEVAFGELHVCLRDGQLVRHSVSQINPSRLSVTYHDLSTAPFGDRTRRLVLSFFGYEVEAATDAAADAILARVPNLIALEVRVGGAHRDNYSVSEKFARAMATLPSLVDLIFSGSHLPHIHSLQFPNVRRIQTDHVVTSFTPFPNLRELRNDQRQLQEDAYRIPVHVFRKLEVAHYCPPYDGNKPEVTDWFPEDCEALGASVVQDGGQMRLRELVLRHTMHSRCVERIITALASPQLRVFACYDVIHHNEFDKLLALAKHAFPNAAIDFPDTRYL</sequence>
<reference evidence="1 2" key="1">
    <citation type="journal article" date="2016" name="Mol. Biol. Evol.">
        <title>Comparative Genomics of Early-Diverging Mushroom-Forming Fungi Provides Insights into the Origins of Lignocellulose Decay Capabilities.</title>
        <authorList>
            <person name="Nagy L.G."/>
            <person name="Riley R."/>
            <person name="Tritt A."/>
            <person name="Adam C."/>
            <person name="Daum C."/>
            <person name="Floudas D."/>
            <person name="Sun H."/>
            <person name="Yadav J.S."/>
            <person name="Pangilinan J."/>
            <person name="Larsson K.H."/>
            <person name="Matsuura K."/>
            <person name="Barry K."/>
            <person name="Labutti K."/>
            <person name="Kuo R."/>
            <person name="Ohm R.A."/>
            <person name="Bhattacharya S.S."/>
            <person name="Shirouzu T."/>
            <person name="Yoshinaga Y."/>
            <person name="Martin F.M."/>
            <person name="Grigoriev I.V."/>
            <person name="Hibbett D.S."/>
        </authorList>
    </citation>
    <scope>NUCLEOTIDE SEQUENCE [LARGE SCALE GENOMIC DNA]</scope>
    <source>
        <strain evidence="1 2">HHB12029</strain>
    </source>
</reference>
<dbReference type="AlphaFoldDB" id="A0A165IVA2"/>
<dbReference type="EMBL" id="KV425981">
    <property type="protein sequence ID" value="KZV93923.1"/>
    <property type="molecule type" value="Genomic_DNA"/>
</dbReference>
<organism evidence="1 2">
    <name type="scientific">Exidia glandulosa HHB12029</name>
    <dbReference type="NCBI Taxonomy" id="1314781"/>
    <lineage>
        <taxon>Eukaryota</taxon>
        <taxon>Fungi</taxon>
        <taxon>Dikarya</taxon>
        <taxon>Basidiomycota</taxon>
        <taxon>Agaricomycotina</taxon>
        <taxon>Agaricomycetes</taxon>
        <taxon>Auriculariales</taxon>
        <taxon>Exidiaceae</taxon>
        <taxon>Exidia</taxon>
    </lineage>
</organism>
<proteinExistence type="predicted"/>
<keyword evidence="2" id="KW-1185">Reference proteome</keyword>